<evidence type="ECO:0008006" key="3">
    <source>
        <dbReference type="Google" id="ProtNLM"/>
    </source>
</evidence>
<protein>
    <recommendedName>
        <fullName evidence="3">PE domain-containing protein</fullName>
    </recommendedName>
</protein>
<proteinExistence type="predicted"/>
<name>A0ABX3SWT6_MYCMA</name>
<keyword evidence="2" id="KW-1185">Reference proteome</keyword>
<gene>
    <name evidence="1" type="ORF">BST29_02500</name>
</gene>
<reference evidence="1 2" key="1">
    <citation type="submission" date="2017-02" db="EMBL/GenBank/DDBJ databases">
        <title>The new phylogeny of genus Mycobacterium.</title>
        <authorList>
            <person name="Tortoli E."/>
            <person name="Trovato A."/>
            <person name="Cirillo D.M."/>
        </authorList>
    </citation>
    <scope>NUCLEOTIDE SEQUENCE [LARGE SCALE GENOMIC DNA]</scope>
    <source>
        <strain evidence="1 2">IP1130001</strain>
    </source>
</reference>
<dbReference type="EMBL" id="MVHV01000002">
    <property type="protein sequence ID" value="ORA85077.1"/>
    <property type="molecule type" value="Genomic_DNA"/>
</dbReference>
<accession>A0ABX3SWT6</accession>
<organism evidence="1 2">
    <name type="scientific">Mycobacterium malmoense</name>
    <dbReference type="NCBI Taxonomy" id="1780"/>
    <lineage>
        <taxon>Bacteria</taxon>
        <taxon>Bacillati</taxon>
        <taxon>Actinomycetota</taxon>
        <taxon>Actinomycetes</taxon>
        <taxon>Mycobacteriales</taxon>
        <taxon>Mycobacteriaceae</taxon>
        <taxon>Mycobacterium</taxon>
    </lineage>
</organism>
<dbReference type="Proteomes" id="UP000243140">
    <property type="component" value="Unassembled WGS sequence"/>
</dbReference>
<evidence type="ECO:0000313" key="2">
    <source>
        <dbReference type="Proteomes" id="UP000243140"/>
    </source>
</evidence>
<comment type="caution">
    <text evidence="1">The sequence shown here is derived from an EMBL/GenBank/DDBJ whole genome shotgun (WGS) entry which is preliminary data.</text>
</comment>
<sequence>MAQHLPDLHVGQQLRQVSMSNIQLTDAADSMLDLFSGVENELASLASGASAGAVPAAALTDFINPAALPLPLATWVNTFQTAGTNLQAAFNTFQELPFPTLQQIAANWASYGDLYVKTWQTAAQAAVTFYTGTKSTNFWPLLNTAFTDFGSGNISGAISQLFDAFYQDPILQIATPLENIVKIPAYFTQNLANATNYLTTTGLTTGVGAVVEGLPLEASLALEKSLQAASSAWAGGDPVGAISNLLNTPGAVANGFLNGPTGTQGLLGLWLHTDLLTKLAPGLAKSIVAPNAVNIATGGSLQGALQGFVTQLTNGWPSLSNAVSGVSTGLTTLLQNVSSQMPSLLASFGATFASNIGLLISNLLKLL</sequence>
<evidence type="ECO:0000313" key="1">
    <source>
        <dbReference type="EMBL" id="ORA85077.1"/>
    </source>
</evidence>